<dbReference type="Proteomes" id="UP001355206">
    <property type="component" value="Unassembled WGS sequence"/>
</dbReference>
<dbReference type="EMBL" id="MLCA01000001">
    <property type="protein sequence ID" value="MEE7489432.1"/>
    <property type="molecule type" value="Genomic_DNA"/>
</dbReference>
<proteinExistence type="predicted"/>
<name>A0ABU7TI48_9HYPH</name>
<dbReference type="RefSeq" id="WP_331300709.1">
    <property type="nucleotide sequence ID" value="NZ_MLCA01000001.1"/>
</dbReference>
<evidence type="ECO:0008006" key="3">
    <source>
        <dbReference type="Google" id="ProtNLM"/>
    </source>
</evidence>
<protein>
    <recommendedName>
        <fullName evidence="3">DUF2213 domain-containing protein</fullName>
    </recommendedName>
</protein>
<reference evidence="1 2" key="1">
    <citation type="journal article" date="2012" name="Genet. Mol. Biol.">
        <title>Analysis of 16S rRNA and mxaF genes revealing insights into Methylobacterium niche-specific plant association.</title>
        <authorList>
            <person name="Dourado M.N."/>
            <person name="Andreote F.D."/>
            <person name="Dini-Andreote F."/>
            <person name="Conti R."/>
            <person name="Araujo J.M."/>
            <person name="Araujo W.L."/>
        </authorList>
    </citation>
    <scope>NUCLEOTIDE SEQUENCE [LARGE SCALE GENOMIC DNA]</scope>
    <source>
        <strain evidence="1 2">TC3-10</strain>
    </source>
</reference>
<gene>
    <name evidence="1" type="ORF">MOTC310_02665</name>
</gene>
<sequence length="233" mass="25772">MRKQQDILAFDFASSRAYDEDGHLKVKQTPISKACVNPYRGEEIPECYELGLDPNKVYHLLRDPVELEKAAPSFNGKPLLFGHRAITADSHDHDSTCGALSNVTWKAPYLLADLACWTRVAIDGIEDNSQKQLSSSYRYRAVMTPGIFGGVRYDGKMTQIRGNHCALVPVGRAGADVVVHDEAFGENRRPDPQEIAAAMFAFSGKRSPAEIAAATGTTIRPPTRWSFDFVKKD</sequence>
<keyword evidence="2" id="KW-1185">Reference proteome</keyword>
<dbReference type="InterPro" id="IPR016913">
    <property type="entry name" value="UCP029215"/>
</dbReference>
<evidence type="ECO:0000313" key="2">
    <source>
        <dbReference type="Proteomes" id="UP001355206"/>
    </source>
</evidence>
<dbReference type="Pfam" id="PF09979">
    <property type="entry name" value="DUF2213"/>
    <property type="match status" value="1"/>
</dbReference>
<accession>A0ABU7TI48</accession>
<organism evidence="1 2">
    <name type="scientific">Methylobacterium oryzae</name>
    <dbReference type="NCBI Taxonomy" id="334852"/>
    <lineage>
        <taxon>Bacteria</taxon>
        <taxon>Pseudomonadati</taxon>
        <taxon>Pseudomonadota</taxon>
        <taxon>Alphaproteobacteria</taxon>
        <taxon>Hyphomicrobiales</taxon>
        <taxon>Methylobacteriaceae</taxon>
        <taxon>Methylobacterium</taxon>
    </lineage>
</organism>
<comment type="caution">
    <text evidence="1">The sequence shown here is derived from an EMBL/GenBank/DDBJ whole genome shotgun (WGS) entry which is preliminary data.</text>
</comment>
<evidence type="ECO:0000313" key="1">
    <source>
        <dbReference type="EMBL" id="MEE7489432.1"/>
    </source>
</evidence>